<name>A0A518IIC3_9PLAN</name>
<dbReference type="AlphaFoldDB" id="A0A518IIC3"/>
<dbReference type="RefSeq" id="WP_145312068.1">
    <property type="nucleotide sequence ID" value="NZ_CP037452.1"/>
</dbReference>
<protein>
    <submittedName>
        <fullName evidence="1">Uncharacterized protein</fullName>
    </submittedName>
</protein>
<accession>A0A518IIC3</accession>
<dbReference type="Proteomes" id="UP000318313">
    <property type="component" value="Chromosome"/>
</dbReference>
<organism evidence="1 2">
    <name type="scientific">Gimesia fumaroli</name>
    <dbReference type="NCBI Taxonomy" id="2527976"/>
    <lineage>
        <taxon>Bacteria</taxon>
        <taxon>Pseudomonadati</taxon>
        <taxon>Planctomycetota</taxon>
        <taxon>Planctomycetia</taxon>
        <taxon>Planctomycetales</taxon>
        <taxon>Planctomycetaceae</taxon>
        <taxon>Gimesia</taxon>
    </lineage>
</organism>
<dbReference type="KEGG" id="gfm:Enr17x_48580"/>
<evidence type="ECO:0000313" key="2">
    <source>
        <dbReference type="Proteomes" id="UP000318313"/>
    </source>
</evidence>
<sequence>MSEDIELPGKGDLRDLPLASIAVYAIRCALRVQPVWALWEKPTAEYKEAIIQLRAAYRILAYSGYTEADAKAAYEAAYVAYEAANASSDSNAIASANAANAAASAASAAYNAARHNASDAANAANAAALASRASHAAIAARKDYLRLAEMETEVSDASETGPLGDLWGGAAPDWYIKAKAMFNKTIAGWGGESGENIEIDLGEELSVYIDPGDAPSELITDLYIALNALFKAHGGPGLEIAGEKFRILKGELI</sequence>
<evidence type="ECO:0000313" key="1">
    <source>
        <dbReference type="EMBL" id="QDV52790.1"/>
    </source>
</evidence>
<keyword evidence="2" id="KW-1185">Reference proteome</keyword>
<dbReference type="OrthoDB" id="283296at2"/>
<reference evidence="1 2" key="1">
    <citation type="submission" date="2019-03" db="EMBL/GenBank/DDBJ databases">
        <title>Deep-cultivation of Planctomycetes and their phenomic and genomic characterization uncovers novel biology.</title>
        <authorList>
            <person name="Wiegand S."/>
            <person name="Jogler M."/>
            <person name="Boedeker C."/>
            <person name="Pinto D."/>
            <person name="Vollmers J."/>
            <person name="Rivas-Marin E."/>
            <person name="Kohn T."/>
            <person name="Peeters S.H."/>
            <person name="Heuer A."/>
            <person name="Rast P."/>
            <person name="Oberbeckmann S."/>
            <person name="Bunk B."/>
            <person name="Jeske O."/>
            <person name="Meyerdierks A."/>
            <person name="Storesund J.E."/>
            <person name="Kallscheuer N."/>
            <person name="Luecker S."/>
            <person name="Lage O.M."/>
            <person name="Pohl T."/>
            <person name="Merkel B.J."/>
            <person name="Hornburger P."/>
            <person name="Mueller R.-W."/>
            <person name="Bruemmer F."/>
            <person name="Labrenz M."/>
            <person name="Spormann A.M."/>
            <person name="Op den Camp H."/>
            <person name="Overmann J."/>
            <person name="Amann R."/>
            <person name="Jetten M.S.M."/>
            <person name="Mascher T."/>
            <person name="Medema M.H."/>
            <person name="Devos D.P."/>
            <person name="Kaster A.-K."/>
            <person name="Ovreas L."/>
            <person name="Rohde M."/>
            <person name="Galperin M.Y."/>
            <person name="Jogler C."/>
        </authorList>
    </citation>
    <scope>NUCLEOTIDE SEQUENCE [LARGE SCALE GENOMIC DNA]</scope>
    <source>
        <strain evidence="1 2">Enr17</strain>
    </source>
</reference>
<dbReference type="EMBL" id="CP037452">
    <property type="protein sequence ID" value="QDV52790.1"/>
    <property type="molecule type" value="Genomic_DNA"/>
</dbReference>
<proteinExistence type="predicted"/>
<gene>
    <name evidence="1" type="ORF">Enr17x_48580</name>
</gene>